<name>A0A964E1V7_9PROT</name>
<evidence type="ECO:0000313" key="3">
    <source>
        <dbReference type="Proteomes" id="UP000708298"/>
    </source>
</evidence>
<dbReference type="AlphaFoldDB" id="A0A964E1V7"/>
<dbReference type="InterPro" id="IPR002560">
    <property type="entry name" value="Transposase_DDE"/>
</dbReference>
<gene>
    <name evidence="2" type="ORF">ASILVAE211_23545</name>
</gene>
<proteinExistence type="predicted"/>
<comment type="caution">
    <text evidence="2">The sequence shown here is derived from an EMBL/GenBank/DDBJ whole genome shotgun (WGS) entry which is preliminary data.</text>
</comment>
<keyword evidence="3" id="KW-1185">Reference proteome</keyword>
<sequence length="106" mass="11727">MPDGKTRIHVPPIVASAFCIKPRGLLTKVQCEKVDDLKEASTEFAAMRALAMRFRGLLRRGNIELLDTWLQNAASSGIHAMRRIAATLRRDTGAVRNANVKPWSNG</sequence>
<reference evidence="2" key="2">
    <citation type="submission" date="2021-01" db="EMBL/GenBank/DDBJ databases">
        <authorList>
            <person name="Mieszkin S."/>
            <person name="Pouder E."/>
            <person name="Alain K."/>
        </authorList>
    </citation>
    <scope>NUCLEOTIDE SEQUENCE</scope>
    <source>
        <strain evidence="2">HW T2.11</strain>
    </source>
</reference>
<dbReference type="EMBL" id="JAESVB010000026">
    <property type="protein sequence ID" value="MCB8878178.1"/>
    <property type="molecule type" value="Genomic_DNA"/>
</dbReference>
<protein>
    <submittedName>
        <fullName evidence="2">Transposase</fullName>
    </submittedName>
</protein>
<organism evidence="2 3">
    <name type="scientific">Acidisoma silvae</name>
    <dbReference type="NCBI Taxonomy" id="2802396"/>
    <lineage>
        <taxon>Bacteria</taxon>
        <taxon>Pseudomonadati</taxon>
        <taxon>Pseudomonadota</taxon>
        <taxon>Alphaproteobacteria</taxon>
        <taxon>Acetobacterales</taxon>
        <taxon>Acidocellaceae</taxon>
        <taxon>Acidisoma</taxon>
    </lineage>
</organism>
<accession>A0A964E1V7</accession>
<dbReference type="Pfam" id="PF01610">
    <property type="entry name" value="DDE_Tnp_ISL3"/>
    <property type="match status" value="1"/>
</dbReference>
<reference evidence="2" key="1">
    <citation type="journal article" date="2021" name="Microorganisms">
        <title>Acidisoma silvae sp. nov. and Acidisomacellulosilytica sp. nov., Two Acidophilic Bacteria Isolated from Decaying Wood, Hydrolyzing Cellulose and Producing Poly-3-hydroxybutyrate.</title>
        <authorList>
            <person name="Mieszkin S."/>
            <person name="Pouder E."/>
            <person name="Uroz S."/>
            <person name="Simon-Colin C."/>
            <person name="Alain K."/>
        </authorList>
    </citation>
    <scope>NUCLEOTIDE SEQUENCE</scope>
    <source>
        <strain evidence="2">HW T2.11</strain>
    </source>
</reference>
<evidence type="ECO:0000259" key="1">
    <source>
        <dbReference type="Pfam" id="PF01610"/>
    </source>
</evidence>
<dbReference type="Proteomes" id="UP000708298">
    <property type="component" value="Unassembled WGS sequence"/>
</dbReference>
<feature type="domain" description="Transposase IS204/IS1001/IS1096/IS1165 DDE" evidence="1">
    <location>
        <begin position="20"/>
        <end position="106"/>
    </location>
</feature>
<evidence type="ECO:0000313" key="2">
    <source>
        <dbReference type="EMBL" id="MCB8878178.1"/>
    </source>
</evidence>